<feature type="repeat" description="WD" evidence="7">
    <location>
        <begin position="260"/>
        <end position="295"/>
    </location>
</feature>
<keyword evidence="3 7" id="KW-0853">WD repeat</keyword>
<dbReference type="InterPro" id="IPR022052">
    <property type="entry name" value="Histone-bd_RBBP4-like_N"/>
</dbReference>
<dbReference type="InterPro" id="IPR036322">
    <property type="entry name" value="WD40_repeat_dom_sf"/>
</dbReference>
<evidence type="ECO:0000256" key="8">
    <source>
        <dbReference type="SAM" id="MobiDB-lite"/>
    </source>
</evidence>
<evidence type="ECO:0000313" key="11">
    <source>
        <dbReference type="Proteomes" id="UP000092600"/>
    </source>
</evidence>
<dbReference type="Pfam" id="PF00400">
    <property type="entry name" value="WD40"/>
    <property type="match status" value="5"/>
</dbReference>
<dbReference type="PROSITE" id="PS00678">
    <property type="entry name" value="WD_REPEATS_1"/>
    <property type="match status" value="2"/>
</dbReference>
<dbReference type="InterPro" id="IPR020472">
    <property type="entry name" value="WD40_PAC1"/>
</dbReference>
<feature type="repeat" description="WD" evidence="7">
    <location>
        <begin position="164"/>
        <end position="198"/>
    </location>
</feature>
<evidence type="ECO:0000256" key="4">
    <source>
        <dbReference type="ARBA" id="ARBA00022737"/>
    </source>
</evidence>
<dbReference type="EMBL" id="LSRQ01001444">
    <property type="protein sequence ID" value="OAY77839.1"/>
    <property type="molecule type" value="Genomic_DNA"/>
</dbReference>
<accession>A0A199VL84</accession>
<evidence type="ECO:0000256" key="5">
    <source>
        <dbReference type="ARBA" id="ARBA00022853"/>
    </source>
</evidence>
<dbReference type="GO" id="GO:0006325">
    <property type="term" value="P:chromatin organization"/>
    <property type="evidence" value="ECO:0007669"/>
    <property type="project" value="UniProtKB-KW"/>
</dbReference>
<dbReference type="PANTHER" id="PTHR22850">
    <property type="entry name" value="WD40 REPEAT FAMILY"/>
    <property type="match status" value="1"/>
</dbReference>
<evidence type="ECO:0000256" key="2">
    <source>
        <dbReference type="ARBA" id="ARBA00009341"/>
    </source>
</evidence>
<dbReference type="STRING" id="4615.A0A199VL84"/>
<keyword evidence="4" id="KW-0677">Repeat</keyword>
<dbReference type="InterPro" id="IPR001680">
    <property type="entry name" value="WD40_rpt"/>
</dbReference>
<feature type="repeat" description="WD" evidence="7">
    <location>
        <begin position="361"/>
        <end position="395"/>
    </location>
</feature>
<dbReference type="PROSITE" id="PS50294">
    <property type="entry name" value="WD_REPEATS_REGION"/>
    <property type="match status" value="4"/>
</dbReference>
<feature type="domain" description="Histone-binding protein RBBP4-like N-terminal" evidence="9">
    <location>
        <begin position="21"/>
        <end position="98"/>
    </location>
</feature>
<dbReference type="InterPro" id="IPR019775">
    <property type="entry name" value="WD40_repeat_CS"/>
</dbReference>
<dbReference type="PROSITE" id="PS50082">
    <property type="entry name" value="WD_REPEATS_2"/>
    <property type="match status" value="5"/>
</dbReference>
<evidence type="ECO:0000256" key="7">
    <source>
        <dbReference type="PROSITE-ProRule" id="PRU00221"/>
    </source>
</evidence>
<comment type="subcellular location">
    <subcellularLocation>
        <location evidence="1">Nucleus</location>
    </subcellularLocation>
</comment>
<sequence>MAAEAAEEGAGTLGSAATAAEEFLVWKKNAPFLYDLVVSHALEWPSLTVQWLPSSSSSSSGGGGGGGAGGPLRRRLLLGTHTSDEDPNSLMVAEVQLPLAPPHDETLIPTVTIAQSVPHQGEVNRARYMPQNPAVVATKTCGPEVRVFDLGCGGGGGGGPDAVLKGHETEGYGLSWSPFREGYLLSGSYDSKICLWDLGGGATGGAILDAKNVFEAHEDLVEDVAWHLKDGNIFGSVGDDHKLMVWDLRSSTSKQPQQSIIAHPKEVNSISFSPFNEWILATASADTTIKLFDLRKLATSLHTFSSHTAEVLQVEWSPNHETVLASSSADRRVMVWDLSRIGDEQSEEDADDGPPELLFAHGGHRANITEFSWNPDEQWVIASVAEDNSLQIWQIAESIFRDDHNMQDGDDLCATA</sequence>
<comment type="similarity">
    <text evidence="2">Belongs to the WD repeat RBAP46/RBAP48/MSI1 family.</text>
</comment>
<keyword evidence="6" id="KW-0539">Nucleus</keyword>
<dbReference type="Gene3D" id="2.130.10.10">
    <property type="entry name" value="YVTN repeat-like/Quinoprotein amine dehydrogenase"/>
    <property type="match status" value="1"/>
</dbReference>
<name>A0A199VL84_ANACO</name>
<dbReference type="Proteomes" id="UP000092600">
    <property type="component" value="Unassembled WGS sequence"/>
</dbReference>
<feature type="repeat" description="WD" evidence="7">
    <location>
        <begin position="304"/>
        <end position="339"/>
    </location>
</feature>
<organism evidence="10 11">
    <name type="scientific">Ananas comosus</name>
    <name type="common">Pineapple</name>
    <name type="synonym">Ananas ananas</name>
    <dbReference type="NCBI Taxonomy" id="4615"/>
    <lineage>
        <taxon>Eukaryota</taxon>
        <taxon>Viridiplantae</taxon>
        <taxon>Streptophyta</taxon>
        <taxon>Embryophyta</taxon>
        <taxon>Tracheophyta</taxon>
        <taxon>Spermatophyta</taxon>
        <taxon>Magnoliopsida</taxon>
        <taxon>Liliopsida</taxon>
        <taxon>Poales</taxon>
        <taxon>Bromeliaceae</taxon>
        <taxon>Bromelioideae</taxon>
        <taxon>Ananas</taxon>
    </lineage>
</organism>
<reference evidence="10 11" key="1">
    <citation type="journal article" date="2016" name="DNA Res.">
        <title>The draft genome of MD-2 pineapple using hybrid error correction of long reads.</title>
        <authorList>
            <person name="Redwan R.M."/>
            <person name="Saidin A."/>
            <person name="Kumar S.V."/>
        </authorList>
    </citation>
    <scope>NUCLEOTIDE SEQUENCE [LARGE SCALE GENOMIC DNA]</scope>
    <source>
        <strain evidence="11">cv. MD2</strain>
        <tissue evidence="10">Leaf</tissue>
    </source>
</reference>
<feature type="region of interest" description="Disordered" evidence="8">
    <location>
        <begin position="53"/>
        <end position="74"/>
    </location>
</feature>
<evidence type="ECO:0000259" key="9">
    <source>
        <dbReference type="Pfam" id="PF12265"/>
    </source>
</evidence>
<comment type="caution">
    <text evidence="10">The sequence shown here is derived from an EMBL/GenBank/DDBJ whole genome shotgun (WGS) entry which is preliminary data.</text>
</comment>
<evidence type="ECO:0000313" key="10">
    <source>
        <dbReference type="EMBL" id="OAY77839.1"/>
    </source>
</evidence>
<dbReference type="InterPro" id="IPR015943">
    <property type="entry name" value="WD40/YVTN_repeat-like_dom_sf"/>
</dbReference>
<dbReference type="PRINTS" id="PR00320">
    <property type="entry name" value="GPROTEINBRPT"/>
</dbReference>
<evidence type="ECO:0000256" key="6">
    <source>
        <dbReference type="ARBA" id="ARBA00023242"/>
    </source>
</evidence>
<evidence type="ECO:0000256" key="1">
    <source>
        <dbReference type="ARBA" id="ARBA00004123"/>
    </source>
</evidence>
<dbReference type="InterPro" id="IPR050459">
    <property type="entry name" value="WD_repeat_RBAP46/RBAP48/MSI1"/>
</dbReference>
<protein>
    <submittedName>
        <fullName evidence="10">Histone-binding protein MSI1</fullName>
    </submittedName>
</protein>
<dbReference type="AlphaFoldDB" id="A0A199VL84"/>
<gene>
    <name evidence="10" type="ORF">ACMD2_03174</name>
</gene>
<dbReference type="GO" id="GO:0005634">
    <property type="term" value="C:nucleus"/>
    <property type="evidence" value="ECO:0007669"/>
    <property type="project" value="UniProtKB-SubCell"/>
</dbReference>
<dbReference type="SMART" id="SM00320">
    <property type="entry name" value="WD40"/>
    <property type="match status" value="6"/>
</dbReference>
<evidence type="ECO:0000256" key="3">
    <source>
        <dbReference type="ARBA" id="ARBA00022574"/>
    </source>
</evidence>
<feature type="compositionally biased region" description="Gly residues" evidence="8">
    <location>
        <begin position="60"/>
        <end position="70"/>
    </location>
</feature>
<dbReference type="SUPFAM" id="SSF50978">
    <property type="entry name" value="WD40 repeat-like"/>
    <property type="match status" value="1"/>
</dbReference>
<dbReference type="Pfam" id="PF12265">
    <property type="entry name" value="CAF1C_H4-bd"/>
    <property type="match status" value="1"/>
</dbReference>
<feature type="repeat" description="WD" evidence="7">
    <location>
        <begin position="214"/>
        <end position="256"/>
    </location>
</feature>
<keyword evidence="5" id="KW-0156">Chromatin regulator</keyword>
<proteinExistence type="inferred from homology"/>